<feature type="transmembrane region" description="Helical" evidence="1">
    <location>
        <begin position="54"/>
        <end position="80"/>
    </location>
</feature>
<comment type="caution">
    <text evidence="2">The sequence shown here is derived from an EMBL/GenBank/DDBJ whole genome shotgun (WGS) entry which is preliminary data.</text>
</comment>
<protein>
    <submittedName>
        <fullName evidence="2">Uncharacterized protein</fullName>
    </submittedName>
</protein>
<reference evidence="2 3" key="1">
    <citation type="journal article" date="2024" name="G3 (Bethesda)">
        <title>Genome assembly of Hibiscus sabdariffa L. provides insights into metabolisms of medicinal natural products.</title>
        <authorList>
            <person name="Kim T."/>
        </authorList>
    </citation>
    <scope>NUCLEOTIDE SEQUENCE [LARGE SCALE GENOMIC DNA]</scope>
    <source>
        <strain evidence="2">TK-2024</strain>
        <tissue evidence="2">Old leaves</tissue>
    </source>
</reference>
<keyword evidence="1" id="KW-0812">Transmembrane</keyword>
<evidence type="ECO:0000256" key="1">
    <source>
        <dbReference type="SAM" id="Phobius"/>
    </source>
</evidence>
<keyword evidence="1" id="KW-1133">Transmembrane helix</keyword>
<proteinExistence type="predicted"/>
<sequence>MQDKQRNCFDGDCFNVCRASYGVDATGKCAGPPGADAECQLYSPRRPQRRESRVVLLPLFCSVWFWGSWSFFVLCVHITLSGQQVMNLF</sequence>
<organism evidence="2 3">
    <name type="scientific">Hibiscus sabdariffa</name>
    <name type="common">roselle</name>
    <dbReference type="NCBI Taxonomy" id="183260"/>
    <lineage>
        <taxon>Eukaryota</taxon>
        <taxon>Viridiplantae</taxon>
        <taxon>Streptophyta</taxon>
        <taxon>Embryophyta</taxon>
        <taxon>Tracheophyta</taxon>
        <taxon>Spermatophyta</taxon>
        <taxon>Magnoliopsida</taxon>
        <taxon>eudicotyledons</taxon>
        <taxon>Gunneridae</taxon>
        <taxon>Pentapetalae</taxon>
        <taxon>rosids</taxon>
        <taxon>malvids</taxon>
        <taxon>Malvales</taxon>
        <taxon>Malvaceae</taxon>
        <taxon>Malvoideae</taxon>
        <taxon>Hibiscus</taxon>
    </lineage>
</organism>
<evidence type="ECO:0000313" key="3">
    <source>
        <dbReference type="Proteomes" id="UP001396334"/>
    </source>
</evidence>
<dbReference type="EMBL" id="JBBPBN010000050">
    <property type="protein sequence ID" value="KAK8992156.1"/>
    <property type="molecule type" value="Genomic_DNA"/>
</dbReference>
<name>A0ABR2PUN4_9ROSI</name>
<accession>A0ABR2PUN4</accession>
<gene>
    <name evidence="2" type="ORF">V6N11_048251</name>
</gene>
<evidence type="ECO:0000313" key="2">
    <source>
        <dbReference type="EMBL" id="KAK8992156.1"/>
    </source>
</evidence>
<keyword evidence="3" id="KW-1185">Reference proteome</keyword>
<dbReference type="Proteomes" id="UP001396334">
    <property type="component" value="Unassembled WGS sequence"/>
</dbReference>
<keyword evidence="1" id="KW-0472">Membrane</keyword>